<name>A0A382TKH5_9ZZZZ</name>
<evidence type="ECO:0000259" key="1">
    <source>
        <dbReference type="Pfam" id="PF06283"/>
    </source>
</evidence>
<accession>A0A382TKH5</accession>
<dbReference type="InterPro" id="IPR029062">
    <property type="entry name" value="Class_I_gatase-like"/>
</dbReference>
<sequence length="273" mass="30982">MAPPNVLLVTKGHPFQRDPFFQMWDALQAEGLLTWTHVEQPAAQLFFHPEISEPYDLIVDYSMPGVFGVGGNPDPPQEFKDNFLAMLELGKPMIMIHHNLCSWPGWEEYAEIVGGRFHYHPGSLRGVDYPDSGWLLAVEHNVSIVDPEHPVTQGIEDGFAIQDELYLAPVFEEDVVPLLRSDWDFNYRNFFSAVEVVDNGRMYSRGDWTHPPTSNLIAWAKNYSNSPIVYIEPGDVPTSYNNPNYRKLVGNAVSWVTSDDATSWARERNSAKV</sequence>
<organism evidence="2">
    <name type="scientific">marine metagenome</name>
    <dbReference type="NCBI Taxonomy" id="408172"/>
    <lineage>
        <taxon>unclassified sequences</taxon>
        <taxon>metagenomes</taxon>
        <taxon>ecological metagenomes</taxon>
    </lineage>
</organism>
<dbReference type="PANTHER" id="PTHR40469">
    <property type="entry name" value="SECRETED GLYCOSYL HYDROLASE"/>
    <property type="match status" value="1"/>
</dbReference>
<dbReference type="AlphaFoldDB" id="A0A382TKH5"/>
<reference evidence="2" key="1">
    <citation type="submission" date="2018-05" db="EMBL/GenBank/DDBJ databases">
        <authorList>
            <person name="Lanie J.A."/>
            <person name="Ng W.-L."/>
            <person name="Kazmierczak K.M."/>
            <person name="Andrzejewski T.M."/>
            <person name="Davidsen T.M."/>
            <person name="Wayne K.J."/>
            <person name="Tettelin H."/>
            <person name="Glass J.I."/>
            <person name="Rusch D."/>
            <person name="Podicherti R."/>
            <person name="Tsui H.-C.T."/>
            <person name="Winkler M.E."/>
        </authorList>
    </citation>
    <scope>NUCLEOTIDE SEQUENCE</scope>
</reference>
<dbReference type="Pfam" id="PF06283">
    <property type="entry name" value="ThuA"/>
    <property type="match status" value="1"/>
</dbReference>
<dbReference type="EMBL" id="UINC01137117">
    <property type="protein sequence ID" value="SVD22262.1"/>
    <property type="molecule type" value="Genomic_DNA"/>
</dbReference>
<evidence type="ECO:0000313" key="2">
    <source>
        <dbReference type="EMBL" id="SVD22262.1"/>
    </source>
</evidence>
<dbReference type="SUPFAM" id="SSF52317">
    <property type="entry name" value="Class I glutamine amidotransferase-like"/>
    <property type="match status" value="1"/>
</dbReference>
<dbReference type="InterPro" id="IPR029010">
    <property type="entry name" value="ThuA-like"/>
</dbReference>
<dbReference type="Gene3D" id="3.40.50.880">
    <property type="match status" value="1"/>
</dbReference>
<protein>
    <recommendedName>
        <fullName evidence="1">ThuA-like domain-containing protein</fullName>
    </recommendedName>
</protein>
<dbReference type="PANTHER" id="PTHR40469:SF2">
    <property type="entry name" value="GALACTOSE-BINDING DOMAIN-LIKE SUPERFAMILY PROTEIN"/>
    <property type="match status" value="1"/>
</dbReference>
<gene>
    <name evidence="2" type="ORF">METZ01_LOCUS375116</name>
</gene>
<feature type="non-terminal residue" evidence="2">
    <location>
        <position position="273"/>
    </location>
</feature>
<feature type="domain" description="ThuA-like" evidence="1">
    <location>
        <begin position="34"/>
        <end position="256"/>
    </location>
</feature>
<proteinExistence type="predicted"/>